<dbReference type="GeneID" id="9680872"/>
<evidence type="ECO:0000256" key="1">
    <source>
        <dbReference type="ARBA" id="ARBA00004123"/>
    </source>
</evidence>
<proteinExistence type="predicted"/>
<dbReference type="PROSITE" id="PS50102">
    <property type="entry name" value="RRM"/>
    <property type="match status" value="3"/>
</dbReference>
<dbReference type="PANTHER" id="PTHR48039:SF5">
    <property type="entry name" value="RNA-BINDING PROTEIN 28"/>
    <property type="match status" value="1"/>
</dbReference>
<feature type="domain" description="RRM" evidence="7">
    <location>
        <begin position="8"/>
        <end position="85"/>
    </location>
</feature>
<dbReference type="Gene3D" id="3.30.70.330">
    <property type="match status" value="3"/>
</dbReference>
<evidence type="ECO:0000313" key="8">
    <source>
        <dbReference type="EMBL" id="EEH60944.1"/>
    </source>
</evidence>
<dbReference type="CDD" id="cd12416">
    <property type="entry name" value="RRM4_RBM28_like"/>
    <property type="match status" value="1"/>
</dbReference>
<name>C1MIM6_MICPC</name>
<feature type="non-terminal residue" evidence="8">
    <location>
        <position position="1"/>
    </location>
</feature>
<dbReference type="PANTHER" id="PTHR48039">
    <property type="entry name" value="RNA-BINDING MOTIF PROTEIN 14B"/>
    <property type="match status" value="1"/>
</dbReference>
<dbReference type="eggNOG" id="KOG0127">
    <property type="taxonomic scope" value="Eukaryota"/>
</dbReference>
<evidence type="ECO:0000256" key="3">
    <source>
        <dbReference type="ARBA" id="ARBA00022884"/>
    </source>
</evidence>
<feature type="compositionally biased region" description="Acidic residues" evidence="6">
    <location>
        <begin position="100"/>
        <end position="150"/>
    </location>
</feature>
<dbReference type="RefSeq" id="XP_003055692.1">
    <property type="nucleotide sequence ID" value="XM_003055646.1"/>
</dbReference>
<dbReference type="InterPro" id="IPR035979">
    <property type="entry name" value="RBD_domain_sf"/>
</dbReference>
<evidence type="ECO:0000256" key="5">
    <source>
        <dbReference type="PROSITE-ProRule" id="PRU00176"/>
    </source>
</evidence>
<feature type="region of interest" description="Disordered" evidence="6">
    <location>
        <begin position="92"/>
        <end position="172"/>
    </location>
</feature>
<dbReference type="GO" id="GO:0003729">
    <property type="term" value="F:mRNA binding"/>
    <property type="evidence" value="ECO:0007669"/>
    <property type="project" value="TreeGrafter"/>
</dbReference>
<accession>C1MIM6</accession>
<feature type="non-terminal residue" evidence="8">
    <location>
        <position position="438"/>
    </location>
</feature>
<dbReference type="AlphaFoldDB" id="C1MIM6"/>
<protein>
    <submittedName>
        <fullName evidence="8">Predicted protein</fullName>
    </submittedName>
</protein>
<evidence type="ECO:0000313" key="9">
    <source>
        <dbReference type="Proteomes" id="UP000001876"/>
    </source>
</evidence>
<gene>
    <name evidence="8" type="ORF">MICPUCDRAFT_1653</name>
</gene>
<feature type="domain" description="RRM" evidence="7">
    <location>
        <begin position="331"/>
        <end position="427"/>
    </location>
</feature>
<dbReference type="FunFam" id="3.30.70.330:FF:000182">
    <property type="entry name" value="RNA-binding motif protein 28"/>
    <property type="match status" value="1"/>
</dbReference>
<keyword evidence="3 5" id="KW-0694">RNA-binding</keyword>
<keyword evidence="4" id="KW-0539">Nucleus</keyword>
<reference evidence="8 9" key="1">
    <citation type="journal article" date="2009" name="Science">
        <title>Green evolution and dynamic adaptations revealed by genomes of the marine picoeukaryotes Micromonas.</title>
        <authorList>
            <person name="Worden A.Z."/>
            <person name="Lee J.H."/>
            <person name="Mock T."/>
            <person name="Rouze P."/>
            <person name="Simmons M.P."/>
            <person name="Aerts A.L."/>
            <person name="Allen A.E."/>
            <person name="Cuvelier M.L."/>
            <person name="Derelle E."/>
            <person name="Everett M.V."/>
            <person name="Foulon E."/>
            <person name="Grimwood J."/>
            <person name="Gundlach H."/>
            <person name="Henrissat B."/>
            <person name="Napoli C."/>
            <person name="McDonald S.M."/>
            <person name="Parker M.S."/>
            <person name="Rombauts S."/>
            <person name="Salamov A."/>
            <person name="Von Dassow P."/>
            <person name="Badger J.H."/>
            <person name="Coutinho P.M."/>
            <person name="Demir E."/>
            <person name="Dubchak I."/>
            <person name="Gentemann C."/>
            <person name="Eikrem W."/>
            <person name="Gready J.E."/>
            <person name="John U."/>
            <person name="Lanier W."/>
            <person name="Lindquist E.A."/>
            <person name="Lucas S."/>
            <person name="Mayer K.F."/>
            <person name="Moreau H."/>
            <person name="Not F."/>
            <person name="Otillar R."/>
            <person name="Panaud O."/>
            <person name="Pangilinan J."/>
            <person name="Paulsen I."/>
            <person name="Piegu B."/>
            <person name="Poliakov A."/>
            <person name="Robbens S."/>
            <person name="Schmutz J."/>
            <person name="Toulza E."/>
            <person name="Wyss T."/>
            <person name="Zelensky A."/>
            <person name="Zhou K."/>
            <person name="Armbrust E.V."/>
            <person name="Bhattacharya D."/>
            <person name="Goodenough U.W."/>
            <person name="Van de Peer Y."/>
            <person name="Grigoriev I.V."/>
        </authorList>
    </citation>
    <scope>NUCLEOTIDE SEQUENCE [LARGE SCALE GENOMIC DNA]</scope>
    <source>
        <strain evidence="8 9">CCMP1545</strain>
    </source>
</reference>
<evidence type="ECO:0000256" key="2">
    <source>
        <dbReference type="ARBA" id="ARBA00022737"/>
    </source>
</evidence>
<dbReference type="EMBL" id="GG663735">
    <property type="protein sequence ID" value="EEH60944.1"/>
    <property type="molecule type" value="Genomic_DNA"/>
</dbReference>
<feature type="compositionally biased region" description="Pro residues" evidence="6">
    <location>
        <begin position="152"/>
        <end position="167"/>
    </location>
</feature>
<evidence type="ECO:0000259" key="7">
    <source>
        <dbReference type="PROSITE" id="PS50102"/>
    </source>
</evidence>
<dbReference type="CDD" id="cd12415">
    <property type="entry name" value="RRM3_RBM28_like"/>
    <property type="match status" value="1"/>
</dbReference>
<dbReference type="InterPro" id="IPR012677">
    <property type="entry name" value="Nucleotide-bd_a/b_plait_sf"/>
</dbReference>
<keyword evidence="2" id="KW-0677">Repeat</keyword>
<dbReference type="STRING" id="564608.C1MIM6"/>
<dbReference type="SMART" id="SM00360">
    <property type="entry name" value="RRM"/>
    <property type="match status" value="3"/>
</dbReference>
<dbReference type="InterPro" id="IPR000504">
    <property type="entry name" value="RRM_dom"/>
</dbReference>
<evidence type="ECO:0000256" key="6">
    <source>
        <dbReference type="SAM" id="MobiDB-lite"/>
    </source>
</evidence>
<evidence type="ECO:0000256" key="4">
    <source>
        <dbReference type="ARBA" id="ARBA00023242"/>
    </source>
</evidence>
<dbReference type="InterPro" id="IPR051945">
    <property type="entry name" value="RRM_MRD1_RNA_proc_ribogen"/>
</dbReference>
<dbReference type="OrthoDB" id="439808at2759"/>
<organism evidence="9">
    <name type="scientific">Micromonas pusilla (strain CCMP1545)</name>
    <name type="common">Picoplanktonic green alga</name>
    <dbReference type="NCBI Taxonomy" id="564608"/>
    <lineage>
        <taxon>Eukaryota</taxon>
        <taxon>Viridiplantae</taxon>
        <taxon>Chlorophyta</taxon>
        <taxon>Mamiellophyceae</taxon>
        <taxon>Mamiellales</taxon>
        <taxon>Mamiellaceae</taxon>
        <taxon>Micromonas</taxon>
    </lineage>
</organism>
<dbReference type="GO" id="GO:0005634">
    <property type="term" value="C:nucleus"/>
    <property type="evidence" value="ECO:0007669"/>
    <property type="project" value="UniProtKB-SubCell"/>
</dbReference>
<keyword evidence="9" id="KW-1185">Reference proteome</keyword>
<dbReference type="KEGG" id="mpp:MICPUCDRAFT_1653"/>
<dbReference type="Proteomes" id="UP000001876">
    <property type="component" value="Unassembled WGS sequence"/>
</dbReference>
<sequence length="438" mass="47772">EGARPKSWRVIVRNVSFKAAEAEIRAAMSAAGFVWELTIPKDFHGKPKGFAFAAYTRKADAERAVKEVNATAIAGRQIAVDWAMSKHEYNEAQLKQKEEEGAEEESEEGSDGEDDDGSGSESESESGDDSGSEYESESESSSESESDDSDSQPPPLPGKGAKTPPPAGASVFVRDLPTDASKQSLFERMQKFGKVRSCRVVLDKTTGRSKGTAFVDFVDAASASRAIEAAGKVEGGGVKVAGRRLNIALAVSATDAADLATAKSKAFATDAKKRRDGPRDNRNLYLATEGQIHEEGPAAQGVSREDIMKRRRAKEEQKMKLKNPNFFISKNRLQVRNVPPEVDQKQLKKIFHDAVLQRATKANPKVLHARLLIDNTRPDANGKPRSRGIGFVEFDAHDHALAALRTLNNNPTIFTAAKRPIVEFAVEDARAVKKLERR</sequence>
<comment type="subcellular location">
    <subcellularLocation>
        <location evidence="1">Nucleus</location>
    </subcellularLocation>
</comment>
<dbReference type="CDD" id="cd12414">
    <property type="entry name" value="RRM2_RBM28_like"/>
    <property type="match status" value="1"/>
</dbReference>
<dbReference type="Pfam" id="PF00076">
    <property type="entry name" value="RRM_1"/>
    <property type="match status" value="3"/>
</dbReference>
<dbReference type="SUPFAM" id="SSF54928">
    <property type="entry name" value="RNA-binding domain, RBD"/>
    <property type="match status" value="2"/>
</dbReference>
<feature type="domain" description="RRM" evidence="7">
    <location>
        <begin position="169"/>
        <end position="252"/>
    </location>
</feature>